<gene>
    <name evidence="1" type="ORF">AKJ57_04240</name>
</gene>
<evidence type="ECO:0000313" key="1">
    <source>
        <dbReference type="EMBL" id="KXA90294.1"/>
    </source>
</evidence>
<organism evidence="1 2">
    <name type="scientific">candidate division MSBL1 archaeon SCGC-AAA259A05</name>
    <dbReference type="NCBI Taxonomy" id="1698259"/>
    <lineage>
        <taxon>Archaea</taxon>
        <taxon>Methanobacteriati</taxon>
        <taxon>Methanobacteriota</taxon>
        <taxon>candidate division MSBL1</taxon>
    </lineage>
</organism>
<comment type="caution">
    <text evidence="1">The sequence shown here is derived from an EMBL/GenBank/DDBJ whole genome shotgun (WGS) entry which is preliminary data.</text>
</comment>
<evidence type="ECO:0000313" key="2">
    <source>
        <dbReference type="Proteomes" id="UP000070163"/>
    </source>
</evidence>
<dbReference type="Proteomes" id="UP000070163">
    <property type="component" value="Unassembled WGS sequence"/>
</dbReference>
<reference evidence="1 2" key="1">
    <citation type="journal article" date="2016" name="Sci. Rep.">
        <title>Metabolic traits of an uncultured archaeal lineage -MSBL1- from brine pools of the Red Sea.</title>
        <authorList>
            <person name="Mwirichia R."/>
            <person name="Alam I."/>
            <person name="Rashid M."/>
            <person name="Vinu M."/>
            <person name="Ba-Alawi W."/>
            <person name="Anthony Kamau A."/>
            <person name="Kamanda Ngugi D."/>
            <person name="Goker M."/>
            <person name="Klenk H.P."/>
            <person name="Bajic V."/>
            <person name="Stingl U."/>
        </authorList>
    </citation>
    <scope>NUCLEOTIDE SEQUENCE [LARGE SCALE GENOMIC DNA]</scope>
    <source>
        <strain evidence="1">SCGC-AAA259A05</strain>
    </source>
</reference>
<sequence length="64" mass="7140">MTENEDINLIYLENGIYRGKYVLNSNGVGRRIVEIKAVDPYGNSGTREYVLQVRSPLPEGLASP</sequence>
<name>A0A133U7Y2_9EURY</name>
<proteinExistence type="predicted"/>
<protein>
    <submittedName>
        <fullName evidence="1">Uncharacterized protein</fullName>
    </submittedName>
</protein>
<dbReference type="AlphaFoldDB" id="A0A133U7Y2"/>
<dbReference type="EMBL" id="LHXJ01000050">
    <property type="protein sequence ID" value="KXA90294.1"/>
    <property type="molecule type" value="Genomic_DNA"/>
</dbReference>
<keyword evidence="2" id="KW-1185">Reference proteome</keyword>
<accession>A0A133U7Y2</accession>